<dbReference type="InterPro" id="IPR045090">
    <property type="entry name" value="Pept_M3A_M3B"/>
</dbReference>
<dbReference type="Proteomes" id="UP000260680">
    <property type="component" value="Unassembled WGS sequence"/>
</dbReference>
<keyword evidence="1 6" id="KW-0645">Protease</keyword>
<evidence type="ECO:0000256" key="1">
    <source>
        <dbReference type="ARBA" id="ARBA00022670"/>
    </source>
</evidence>
<evidence type="ECO:0000256" key="2">
    <source>
        <dbReference type="ARBA" id="ARBA00022723"/>
    </source>
</evidence>
<dbReference type="GO" id="GO:0046872">
    <property type="term" value="F:metal ion binding"/>
    <property type="evidence" value="ECO:0007669"/>
    <property type="project" value="UniProtKB-UniRule"/>
</dbReference>
<dbReference type="PANTHER" id="PTHR11804:SF84">
    <property type="entry name" value="SACCHAROLYSIN"/>
    <property type="match status" value="1"/>
</dbReference>
<reference evidence="9 10" key="1">
    <citation type="submission" date="2018-07" db="EMBL/GenBank/DDBJ databases">
        <title>New species, Clostridium PI-S10-A1B.</title>
        <authorList>
            <person name="Krishna G."/>
            <person name="Summeta K."/>
            <person name="Shikha S."/>
            <person name="Prabhu P.B."/>
            <person name="Suresh K."/>
        </authorList>
    </citation>
    <scope>NUCLEOTIDE SEQUENCE [LARGE SCALE GENOMIC DNA]</scope>
    <source>
        <strain evidence="9 10">PI-S10-A1B</strain>
    </source>
</reference>
<comment type="cofactor">
    <cofactor evidence="6">
        <name>Zn(2+)</name>
        <dbReference type="ChEBI" id="CHEBI:29105"/>
    </cofactor>
    <text evidence="6">Binds 1 zinc ion.</text>
</comment>
<dbReference type="Pfam" id="PF08439">
    <property type="entry name" value="Peptidase_M3_N"/>
    <property type="match status" value="1"/>
</dbReference>
<evidence type="ECO:0000313" key="10">
    <source>
        <dbReference type="Proteomes" id="UP000260680"/>
    </source>
</evidence>
<evidence type="ECO:0000259" key="7">
    <source>
        <dbReference type="Pfam" id="PF01432"/>
    </source>
</evidence>
<feature type="domain" description="Peptidase M3A/M3B catalytic" evidence="7">
    <location>
        <begin position="216"/>
        <end position="594"/>
    </location>
</feature>
<dbReference type="Gene3D" id="1.10.287.830">
    <property type="entry name" value="putative peptidase helix hairpin domain like"/>
    <property type="match status" value="1"/>
</dbReference>
<evidence type="ECO:0000259" key="8">
    <source>
        <dbReference type="Pfam" id="PF08439"/>
    </source>
</evidence>
<organism evidence="9 10">
    <name type="scientific">Lacrimispora amygdalina</name>
    <dbReference type="NCBI Taxonomy" id="253257"/>
    <lineage>
        <taxon>Bacteria</taxon>
        <taxon>Bacillati</taxon>
        <taxon>Bacillota</taxon>
        <taxon>Clostridia</taxon>
        <taxon>Lachnospirales</taxon>
        <taxon>Lachnospiraceae</taxon>
        <taxon>Lacrimispora</taxon>
    </lineage>
</organism>
<keyword evidence="3 6" id="KW-0378">Hydrolase</keyword>
<dbReference type="AlphaFoldDB" id="A0A3E2N944"/>
<dbReference type="EC" id="3.4.24.-" evidence="6"/>
<dbReference type="GO" id="GO:0004222">
    <property type="term" value="F:metalloendopeptidase activity"/>
    <property type="evidence" value="ECO:0007669"/>
    <property type="project" value="UniProtKB-UniRule"/>
</dbReference>
<evidence type="ECO:0000256" key="5">
    <source>
        <dbReference type="ARBA" id="ARBA00023049"/>
    </source>
</evidence>
<dbReference type="InterPro" id="IPR042088">
    <property type="entry name" value="OligoPept_F_C"/>
</dbReference>
<dbReference type="GO" id="GO:0006508">
    <property type="term" value="P:proteolysis"/>
    <property type="evidence" value="ECO:0007669"/>
    <property type="project" value="UniProtKB-KW"/>
</dbReference>
<evidence type="ECO:0000313" key="9">
    <source>
        <dbReference type="EMBL" id="RFZ77535.1"/>
    </source>
</evidence>
<dbReference type="CDD" id="cd09608">
    <property type="entry name" value="M3B_PepF"/>
    <property type="match status" value="1"/>
</dbReference>
<dbReference type="GO" id="GO:0006518">
    <property type="term" value="P:peptide metabolic process"/>
    <property type="evidence" value="ECO:0007669"/>
    <property type="project" value="TreeGrafter"/>
</dbReference>
<dbReference type="NCBIfam" id="TIGR00181">
    <property type="entry name" value="pepF"/>
    <property type="match status" value="1"/>
</dbReference>
<proteinExistence type="inferred from homology"/>
<comment type="caution">
    <text evidence="9">The sequence shown here is derived from an EMBL/GenBank/DDBJ whole genome shotgun (WGS) entry which is preliminary data.</text>
</comment>
<keyword evidence="5 6" id="KW-0482">Metalloprotease</keyword>
<dbReference type="Gene3D" id="1.10.1370.20">
    <property type="entry name" value="Oligoendopeptidase f, C-terminal domain"/>
    <property type="match status" value="1"/>
</dbReference>
<feature type="domain" description="Oligopeptidase F N-terminal" evidence="8">
    <location>
        <begin position="126"/>
        <end position="195"/>
    </location>
</feature>
<keyword evidence="2 6" id="KW-0479">Metal-binding</keyword>
<dbReference type="Gene3D" id="1.20.140.70">
    <property type="entry name" value="Oligopeptidase f, N-terminal domain"/>
    <property type="match status" value="1"/>
</dbReference>
<dbReference type="InterPro" id="IPR004438">
    <property type="entry name" value="Peptidase_M3B"/>
</dbReference>
<name>A0A3E2N944_9FIRM</name>
<protein>
    <recommendedName>
        <fullName evidence="6">Oligopeptidase F</fullName>
        <ecNumber evidence="6">3.4.24.-</ecNumber>
    </recommendedName>
</protein>
<accession>A0A3E2N944</accession>
<sequence length="609" mass="69239">MGDRINTCKAVGGITLKKREEIPVCDTWNLADILPSEEAWEDLFRETERSLSGYKKFEGHLAESGEMLFSCLKFDEEISLKIETLFVYGRQKSDEDTGNSRYQGLSSKARALSYQAAGLSAYIIPEIITIPEDLLKEYRQKVPELKRYDRTFEIILKKKAHTLTASMEALLASSMEATSGSSEIFNMFNNADVKFPEIKDENGNPVKITHGNYVALMEKQDREVRKSAFYGLYGVYKQFGNTLAATFSSNVKQAAFYAKARNYTSARVHSLTENEVSEEVYDNLIQAVHEGLPYLHEYVSLRKKALGVETLHMYDLYVPMVSREERKLSFEEAKTMVLDGLKPLGDQYLSLLKEGFENRWIDVYENEGKRSGAYSWGVYGVHPYVLLNFNGTLDSVFTLAHEMGHALHSWFSDKNQTYVDAGYKIFVAEVASTCNEALLIRHLLAITEDKKERAYLLNHFMDSFRGTLYRQAMFAEFEDKTHRLAAEGEVLTSERLCGLYHQLNADYFGPEMVVDPEIDYEWSRIPHFYTPFYVYQYATGFSAAVAISTRILTGDEKAVKGYYEFLSGGSSMPPVELLKLCGVDMSTAEPVKDALLVFSGLLEEMKKLI</sequence>
<dbReference type="InterPro" id="IPR013647">
    <property type="entry name" value="OligopepF_N_dom"/>
</dbReference>
<dbReference type="SUPFAM" id="SSF55486">
    <property type="entry name" value="Metalloproteases ('zincins'), catalytic domain"/>
    <property type="match status" value="1"/>
</dbReference>
<evidence type="ECO:0000256" key="6">
    <source>
        <dbReference type="RuleBase" id="RU368091"/>
    </source>
</evidence>
<dbReference type="PANTHER" id="PTHR11804">
    <property type="entry name" value="PROTEASE M3 THIMET OLIGOPEPTIDASE-RELATED"/>
    <property type="match status" value="1"/>
</dbReference>
<keyword evidence="4 6" id="KW-0862">Zinc</keyword>
<dbReference type="OrthoDB" id="9766487at2"/>
<evidence type="ECO:0000256" key="3">
    <source>
        <dbReference type="ARBA" id="ARBA00022801"/>
    </source>
</evidence>
<gene>
    <name evidence="9" type="primary">pepF</name>
    <name evidence="9" type="ORF">DS742_18005</name>
</gene>
<comment type="function">
    <text evidence="6">Has oligopeptidase activity and degrades a variety of small bioactive peptides.</text>
</comment>
<comment type="similarity">
    <text evidence="6">Belongs to the peptidase M3B family.</text>
</comment>
<dbReference type="InterPro" id="IPR001567">
    <property type="entry name" value="Pept_M3A_M3B_dom"/>
</dbReference>
<dbReference type="Pfam" id="PF01432">
    <property type="entry name" value="Peptidase_M3"/>
    <property type="match status" value="1"/>
</dbReference>
<dbReference type="EMBL" id="QOHO01000059">
    <property type="protein sequence ID" value="RFZ77535.1"/>
    <property type="molecule type" value="Genomic_DNA"/>
</dbReference>
<evidence type="ECO:0000256" key="4">
    <source>
        <dbReference type="ARBA" id="ARBA00022833"/>
    </source>
</evidence>